<dbReference type="AlphaFoldDB" id="A0A379E9H9"/>
<organism evidence="1 2">
    <name type="scientific">Porphyromonas macacae</name>
    <dbReference type="NCBI Taxonomy" id="28115"/>
    <lineage>
        <taxon>Bacteria</taxon>
        <taxon>Pseudomonadati</taxon>
        <taxon>Bacteroidota</taxon>
        <taxon>Bacteroidia</taxon>
        <taxon>Bacteroidales</taxon>
        <taxon>Porphyromonadaceae</taxon>
        <taxon>Porphyromonas</taxon>
    </lineage>
</organism>
<proteinExistence type="predicted"/>
<protein>
    <submittedName>
        <fullName evidence="1">Uncharacterized protein</fullName>
    </submittedName>
</protein>
<evidence type="ECO:0000313" key="1">
    <source>
        <dbReference type="EMBL" id="SUB89337.1"/>
    </source>
</evidence>
<reference evidence="1 2" key="1">
    <citation type="submission" date="2018-06" db="EMBL/GenBank/DDBJ databases">
        <authorList>
            <consortium name="Pathogen Informatics"/>
            <person name="Doyle S."/>
        </authorList>
    </citation>
    <scope>NUCLEOTIDE SEQUENCE [LARGE SCALE GENOMIC DNA]</scope>
    <source>
        <strain evidence="1 2">NCTC11632</strain>
    </source>
</reference>
<gene>
    <name evidence="1" type="ORF">NCTC11632_01440</name>
</gene>
<name>A0A379E9H9_9PORP</name>
<sequence>MNKKPNIIDKSEFLERLRGIHSATSKTEMRYTSIHIENEEVCIGIRESTGKHFKIIIDRLYNAYYELKVSGIKINTTTLKKYVNGVQSPSLAILEEMELVN</sequence>
<dbReference type="Proteomes" id="UP000254156">
    <property type="component" value="Unassembled WGS sequence"/>
</dbReference>
<accession>A0A379E9H9</accession>
<dbReference type="EMBL" id="UGTF01000002">
    <property type="protein sequence ID" value="SUB89337.1"/>
    <property type="molecule type" value="Genomic_DNA"/>
</dbReference>
<evidence type="ECO:0000313" key="2">
    <source>
        <dbReference type="Proteomes" id="UP000254156"/>
    </source>
</evidence>